<keyword evidence="5" id="KW-0804">Transcription</keyword>
<keyword evidence="3" id="KW-0175">Coiled coil</keyword>
<comment type="function">
    <text evidence="1">Putative transcription factor.</text>
</comment>
<sequence length="157" mass="18583">MSFSREIISRYFHMPIHKAAKHLNVGLSVLKMLCRDVGIQRWPYRKLLSLQMLINHFQGQDGGAQRNRNMQEIITQLREEKRQIEENPELPISKNTKRLRQRLFKSNYKKRKTVNLELSLATSLPANVEPLQVIYPNNYSGYEEIDFAYGIDYEEQE</sequence>
<reference evidence="8 9" key="1">
    <citation type="journal article" date="2018" name="Mol. Plant">
        <title>The genome of Artemisia annua provides insight into the evolution of Asteraceae family and artemisinin biosynthesis.</title>
        <authorList>
            <person name="Shen Q."/>
            <person name="Zhang L."/>
            <person name="Liao Z."/>
            <person name="Wang S."/>
            <person name="Yan T."/>
            <person name="Shi P."/>
            <person name="Liu M."/>
            <person name="Fu X."/>
            <person name="Pan Q."/>
            <person name="Wang Y."/>
            <person name="Lv Z."/>
            <person name="Lu X."/>
            <person name="Zhang F."/>
            <person name="Jiang W."/>
            <person name="Ma Y."/>
            <person name="Chen M."/>
            <person name="Hao X."/>
            <person name="Li L."/>
            <person name="Tang Y."/>
            <person name="Lv G."/>
            <person name="Zhou Y."/>
            <person name="Sun X."/>
            <person name="Brodelius P.E."/>
            <person name="Rose J.K.C."/>
            <person name="Tang K."/>
        </authorList>
    </citation>
    <scope>NUCLEOTIDE SEQUENCE [LARGE SCALE GENOMIC DNA]</scope>
    <source>
        <strain evidence="9">cv. Huhao1</strain>
        <tissue evidence="8">Leaf</tissue>
    </source>
</reference>
<evidence type="ECO:0000256" key="1">
    <source>
        <dbReference type="ARBA" id="ARBA00004049"/>
    </source>
</evidence>
<dbReference type="PANTHER" id="PTHR46373">
    <property type="entry name" value="PROTEIN RKD4"/>
    <property type="match status" value="1"/>
</dbReference>
<protein>
    <submittedName>
        <fullName evidence="8">RWP-RK domain-containing protein</fullName>
    </submittedName>
</protein>
<name>A0A2U1NUC9_ARTAN</name>
<accession>A0A2U1NUC9</accession>
<keyword evidence="9" id="KW-1185">Reference proteome</keyword>
<keyword evidence="6" id="KW-0539">Nucleus</keyword>
<dbReference type="Pfam" id="PF02042">
    <property type="entry name" value="RWP-RK"/>
    <property type="match status" value="1"/>
</dbReference>
<dbReference type="Proteomes" id="UP000245207">
    <property type="component" value="Unassembled WGS sequence"/>
</dbReference>
<keyword evidence="2" id="KW-0805">Transcription regulation</keyword>
<evidence type="ECO:0000313" key="8">
    <source>
        <dbReference type="EMBL" id="PWA77067.1"/>
    </source>
</evidence>
<comment type="caution">
    <text evidence="8">The sequence shown here is derived from an EMBL/GenBank/DDBJ whole genome shotgun (WGS) entry which is preliminary data.</text>
</comment>
<evidence type="ECO:0000256" key="6">
    <source>
        <dbReference type="ARBA" id="ARBA00023242"/>
    </source>
</evidence>
<dbReference type="STRING" id="35608.A0A2U1NUC9"/>
<evidence type="ECO:0000259" key="7">
    <source>
        <dbReference type="PROSITE" id="PS51519"/>
    </source>
</evidence>
<dbReference type="PROSITE" id="PS51519">
    <property type="entry name" value="RWP_RK"/>
    <property type="match status" value="1"/>
</dbReference>
<feature type="domain" description="RWP-RK" evidence="7">
    <location>
        <begin position="1"/>
        <end position="70"/>
    </location>
</feature>
<evidence type="ECO:0000256" key="2">
    <source>
        <dbReference type="ARBA" id="ARBA00023015"/>
    </source>
</evidence>
<organism evidence="8 9">
    <name type="scientific">Artemisia annua</name>
    <name type="common">Sweet wormwood</name>
    <dbReference type="NCBI Taxonomy" id="35608"/>
    <lineage>
        <taxon>Eukaryota</taxon>
        <taxon>Viridiplantae</taxon>
        <taxon>Streptophyta</taxon>
        <taxon>Embryophyta</taxon>
        <taxon>Tracheophyta</taxon>
        <taxon>Spermatophyta</taxon>
        <taxon>Magnoliopsida</taxon>
        <taxon>eudicotyledons</taxon>
        <taxon>Gunneridae</taxon>
        <taxon>Pentapetalae</taxon>
        <taxon>asterids</taxon>
        <taxon>campanulids</taxon>
        <taxon>Asterales</taxon>
        <taxon>Asteraceae</taxon>
        <taxon>Asteroideae</taxon>
        <taxon>Anthemideae</taxon>
        <taxon>Artemisiinae</taxon>
        <taxon>Artemisia</taxon>
    </lineage>
</organism>
<dbReference type="PANTHER" id="PTHR46373:SF20">
    <property type="entry name" value="PROTEIN RKD1"/>
    <property type="match status" value="1"/>
</dbReference>
<evidence type="ECO:0000256" key="5">
    <source>
        <dbReference type="ARBA" id="ARBA00023163"/>
    </source>
</evidence>
<dbReference type="OrthoDB" id="6270329at2759"/>
<dbReference type="EMBL" id="PKPP01002180">
    <property type="protein sequence ID" value="PWA77067.1"/>
    <property type="molecule type" value="Genomic_DNA"/>
</dbReference>
<evidence type="ECO:0000256" key="3">
    <source>
        <dbReference type="ARBA" id="ARBA00023054"/>
    </source>
</evidence>
<dbReference type="InterPro" id="IPR044607">
    <property type="entry name" value="RKD-like"/>
</dbReference>
<dbReference type="AlphaFoldDB" id="A0A2U1NUC9"/>
<proteinExistence type="predicted"/>
<evidence type="ECO:0000313" key="9">
    <source>
        <dbReference type="Proteomes" id="UP000245207"/>
    </source>
</evidence>
<dbReference type="InterPro" id="IPR003035">
    <property type="entry name" value="RWP-RK_dom"/>
</dbReference>
<gene>
    <name evidence="8" type="ORF">CTI12_AA229630</name>
</gene>
<keyword evidence="4" id="KW-0238">DNA-binding</keyword>
<dbReference type="GO" id="GO:0003677">
    <property type="term" value="F:DNA binding"/>
    <property type="evidence" value="ECO:0007669"/>
    <property type="project" value="UniProtKB-KW"/>
</dbReference>
<evidence type="ECO:0000256" key="4">
    <source>
        <dbReference type="ARBA" id="ARBA00023125"/>
    </source>
</evidence>
<dbReference type="GO" id="GO:0003700">
    <property type="term" value="F:DNA-binding transcription factor activity"/>
    <property type="evidence" value="ECO:0007669"/>
    <property type="project" value="InterPro"/>
</dbReference>